<evidence type="ECO:0000256" key="1">
    <source>
        <dbReference type="SAM" id="Phobius"/>
    </source>
</evidence>
<keyword evidence="3" id="KW-1185">Reference proteome</keyword>
<gene>
    <name evidence="2" type="ORF">QRX60_04110</name>
</gene>
<feature type="transmembrane region" description="Helical" evidence="1">
    <location>
        <begin position="54"/>
        <end position="73"/>
    </location>
</feature>
<sequence>MPIPESFRTHWWRVALVVAAVVVACFSTSPFAGLFGLVPILVWCSLAPSRRTGLIVGMVLLALLAWFVLPGALDFAGRWVPAPIEVYWLHTTLAAVVCAIGARRGFLRLFLLVVAGFVVTGGALFAAYESPPAGEGVAPGPAQLRITRDFECGSHNCWGVLEATGDGAPEVLREYLAEKNFTPAPPSEISRGSRFCRSTGLLVDHEVCAEVRPRGTDAAQVEWHVN</sequence>
<feature type="transmembrane region" description="Helical" evidence="1">
    <location>
        <begin position="109"/>
        <end position="128"/>
    </location>
</feature>
<organism evidence="2 3">
    <name type="scientific">Amycolatopsis mongoliensis</name>
    <dbReference type="NCBI Taxonomy" id="715475"/>
    <lineage>
        <taxon>Bacteria</taxon>
        <taxon>Bacillati</taxon>
        <taxon>Actinomycetota</taxon>
        <taxon>Actinomycetes</taxon>
        <taxon>Pseudonocardiales</taxon>
        <taxon>Pseudonocardiaceae</taxon>
        <taxon>Amycolatopsis</taxon>
    </lineage>
</organism>
<reference evidence="2 3" key="1">
    <citation type="submission" date="2023-06" db="EMBL/GenBank/DDBJ databases">
        <authorList>
            <person name="Oyuntsetseg B."/>
            <person name="Kim S.B."/>
        </authorList>
    </citation>
    <scope>NUCLEOTIDE SEQUENCE [LARGE SCALE GENOMIC DNA]</scope>
    <source>
        <strain evidence="2 3">4-36</strain>
    </source>
</reference>
<proteinExistence type="predicted"/>
<dbReference type="KEGG" id="amog:QRX60_04110"/>
<dbReference type="Proteomes" id="UP001239397">
    <property type="component" value="Chromosome"/>
</dbReference>
<dbReference type="RefSeq" id="WP_285999460.1">
    <property type="nucleotide sequence ID" value="NZ_CP127295.1"/>
</dbReference>
<evidence type="ECO:0000313" key="3">
    <source>
        <dbReference type="Proteomes" id="UP001239397"/>
    </source>
</evidence>
<name>A0A9Y2NIL4_9PSEU</name>
<protein>
    <submittedName>
        <fullName evidence="2">Uncharacterized protein</fullName>
    </submittedName>
</protein>
<feature type="transmembrane region" description="Helical" evidence="1">
    <location>
        <begin position="85"/>
        <end position="102"/>
    </location>
</feature>
<keyword evidence="1" id="KW-1133">Transmembrane helix</keyword>
<dbReference type="EMBL" id="CP127295">
    <property type="protein sequence ID" value="WIY03059.1"/>
    <property type="molecule type" value="Genomic_DNA"/>
</dbReference>
<keyword evidence="1" id="KW-0812">Transmembrane</keyword>
<feature type="transmembrane region" description="Helical" evidence="1">
    <location>
        <begin position="12"/>
        <end position="42"/>
    </location>
</feature>
<accession>A0A9Y2NIL4</accession>
<evidence type="ECO:0000313" key="2">
    <source>
        <dbReference type="EMBL" id="WIY03059.1"/>
    </source>
</evidence>
<dbReference type="AlphaFoldDB" id="A0A9Y2NIL4"/>
<keyword evidence="1" id="KW-0472">Membrane</keyword>